<dbReference type="AlphaFoldDB" id="A0A3N5CGA6"/>
<keyword evidence="1" id="KW-0963">Cytoplasm</keyword>
<reference evidence="7 8" key="1">
    <citation type="submission" date="2018-11" db="EMBL/GenBank/DDBJ databases">
        <title>Genomic Encyclopedia of Type Strains, Phase IV (KMG-IV): sequencing the most valuable type-strain genomes for metagenomic binning, comparative biology and taxonomic classification.</title>
        <authorList>
            <person name="Goeker M."/>
        </authorList>
    </citation>
    <scope>NUCLEOTIDE SEQUENCE [LARGE SCALE GENOMIC DNA]</scope>
    <source>
        <strain evidence="7 8">DSM 29158</strain>
    </source>
</reference>
<evidence type="ECO:0000256" key="6">
    <source>
        <dbReference type="ARBA" id="ARBA00022993"/>
    </source>
</evidence>
<dbReference type="SUPFAM" id="SSF53067">
    <property type="entry name" value="Actin-like ATPase domain"/>
    <property type="match status" value="1"/>
</dbReference>
<dbReference type="Proteomes" id="UP000277108">
    <property type="component" value="Unassembled WGS sequence"/>
</dbReference>
<dbReference type="InterPro" id="IPR043129">
    <property type="entry name" value="ATPase_NBD"/>
</dbReference>
<dbReference type="PANTHER" id="PTHR12280">
    <property type="entry name" value="PANTOTHENATE KINASE"/>
    <property type="match status" value="1"/>
</dbReference>
<comment type="caution">
    <text evidence="7">The sequence shown here is derived from an EMBL/GenBank/DDBJ whole genome shotgun (WGS) entry which is preliminary data.</text>
</comment>
<keyword evidence="5" id="KW-0067">ATP-binding</keyword>
<dbReference type="Pfam" id="PF03630">
    <property type="entry name" value="Fumble"/>
    <property type="match status" value="1"/>
</dbReference>
<dbReference type="EMBL" id="RKRK01000003">
    <property type="protein sequence ID" value="RPF56461.1"/>
    <property type="molecule type" value="Genomic_DNA"/>
</dbReference>
<dbReference type="NCBIfam" id="NF009842">
    <property type="entry name" value="PRK13317.1"/>
    <property type="match status" value="1"/>
</dbReference>
<evidence type="ECO:0000313" key="8">
    <source>
        <dbReference type="Proteomes" id="UP000277108"/>
    </source>
</evidence>
<dbReference type="PANTHER" id="PTHR12280:SF20">
    <property type="entry name" value="4'-PHOSPHOPANTETHEINE PHOSPHATASE"/>
    <property type="match status" value="1"/>
</dbReference>
<dbReference type="RefSeq" id="WP_123807842.1">
    <property type="nucleotide sequence ID" value="NZ_RKRK01000003.1"/>
</dbReference>
<dbReference type="CDD" id="cd24085">
    <property type="entry name" value="ASKHA_NBD_PanK-II_bac"/>
    <property type="match status" value="1"/>
</dbReference>
<keyword evidence="6" id="KW-0173">Coenzyme A biosynthesis</keyword>
<sequence>MNIGIDAGGTLTKIVVDGEERDYKVIKSSNKEAIAKFVNHFEGANIYLTGGRQKVIAQLLNESPKGYSVEFDATFNGLKQLLSEQYDAMDRFIFCNIGTGSSYHLATDHQQRVGGSGVGGGLLMGLGYLLTGEQSFESLVRCSKSGHRDLIDLTVGHIYEGQDAPIPKDLTAANFGRVLDTLDEDVSKEDHMASVMGLIAETICTIGIHMAEMYDCEEVVYIGSTLQDNEVMLNVLNRYTNLRGKTPVLVENGSFAGALGCITSES</sequence>
<dbReference type="InterPro" id="IPR004567">
    <property type="entry name" value="Type_II_PanK"/>
</dbReference>
<keyword evidence="3" id="KW-0547">Nucleotide-binding</keyword>
<keyword evidence="2" id="KW-0808">Transferase</keyword>
<evidence type="ECO:0000313" key="7">
    <source>
        <dbReference type="EMBL" id="RPF56461.1"/>
    </source>
</evidence>
<dbReference type="InterPro" id="IPR011602">
    <property type="entry name" value="Type_II_PanK_bac"/>
</dbReference>
<name>A0A3N5CGA6_9BACL</name>
<gene>
    <name evidence="7" type="ORF">EDD62_1097</name>
</gene>
<dbReference type="GO" id="GO:0004594">
    <property type="term" value="F:pantothenate kinase activity"/>
    <property type="evidence" value="ECO:0007669"/>
    <property type="project" value="InterPro"/>
</dbReference>
<proteinExistence type="predicted"/>
<evidence type="ECO:0000256" key="5">
    <source>
        <dbReference type="ARBA" id="ARBA00022840"/>
    </source>
</evidence>
<evidence type="ECO:0000256" key="2">
    <source>
        <dbReference type="ARBA" id="ARBA00022679"/>
    </source>
</evidence>
<dbReference type="GO" id="GO:0015937">
    <property type="term" value="P:coenzyme A biosynthetic process"/>
    <property type="evidence" value="ECO:0007669"/>
    <property type="project" value="UniProtKB-KW"/>
</dbReference>
<evidence type="ECO:0000256" key="4">
    <source>
        <dbReference type="ARBA" id="ARBA00022777"/>
    </source>
</evidence>
<keyword evidence="4 7" id="KW-0418">Kinase</keyword>
<dbReference type="GO" id="GO:0005829">
    <property type="term" value="C:cytosol"/>
    <property type="evidence" value="ECO:0007669"/>
    <property type="project" value="TreeGrafter"/>
</dbReference>
<dbReference type="Gene3D" id="3.30.420.40">
    <property type="match status" value="1"/>
</dbReference>
<evidence type="ECO:0000256" key="3">
    <source>
        <dbReference type="ARBA" id="ARBA00022741"/>
    </source>
</evidence>
<accession>A0A3N5CGA6</accession>
<protein>
    <submittedName>
        <fullName evidence="7">Pantothenate kinase</fullName>
    </submittedName>
</protein>
<keyword evidence="8" id="KW-1185">Reference proteome</keyword>
<dbReference type="OrthoDB" id="358216at2"/>
<evidence type="ECO:0000256" key="1">
    <source>
        <dbReference type="ARBA" id="ARBA00022490"/>
    </source>
</evidence>
<dbReference type="GO" id="GO:0005524">
    <property type="term" value="F:ATP binding"/>
    <property type="evidence" value="ECO:0007669"/>
    <property type="project" value="UniProtKB-KW"/>
</dbReference>
<organism evidence="7 8">
    <name type="scientific">Abyssicoccus albus</name>
    <dbReference type="NCBI Taxonomy" id="1817405"/>
    <lineage>
        <taxon>Bacteria</taxon>
        <taxon>Bacillati</taxon>
        <taxon>Bacillota</taxon>
        <taxon>Bacilli</taxon>
        <taxon>Bacillales</taxon>
        <taxon>Abyssicoccaceae</taxon>
    </lineage>
</organism>
<dbReference type="PIRSF" id="PIRSF036940">
    <property type="entry name" value="PanK_bac_aCoA"/>
    <property type="match status" value="1"/>
</dbReference>